<feature type="transmembrane region" description="Helical" evidence="1">
    <location>
        <begin position="6"/>
        <end position="28"/>
    </location>
</feature>
<accession>A0A9P2TBA5</accession>
<sequence>MSPLILLGIGALAGFVVFVILFILALTLGEVPESAVHPADYADDEAIEQTLRAHGVRFC</sequence>
<keyword evidence="1" id="KW-0812">Transmembrane</keyword>
<keyword evidence="1" id="KW-0472">Membrane</keyword>
<keyword evidence="1" id="KW-1133">Transmembrane helix</keyword>
<comment type="caution">
    <text evidence="2">The sequence shown here is derived from an EMBL/GenBank/DDBJ whole genome shotgun (WGS) entry which is preliminary data.</text>
</comment>
<organism evidence="2 3">
    <name type="scientific">Thermobifida fusca TM51</name>
    <dbReference type="NCBI Taxonomy" id="1169414"/>
    <lineage>
        <taxon>Bacteria</taxon>
        <taxon>Bacillati</taxon>
        <taxon>Actinomycetota</taxon>
        <taxon>Actinomycetes</taxon>
        <taxon>Streptosporangiales</taxon>
        <taxon>Nocardiopsidaceae</taxon>
        <taxon>Thermobifida</taxon>
    </lineage>
</organism>
<dbReference type="Proteomes" id="UP000014184">
    <property type="component" value="Unassembled WGS sequence"/>
</dbReference>
<name>A0A9P2TBA5_THEFU</name>
<dbReference type="EMBL" id="AOSG01000051">
    <property type="protein sequence ID" value="EOR71106.1"/>
    <property type="molecule type" value="Genomic_DNA"/>
</dbReference>
<keyword evidence="3" id="KW-1185">Reference proteome</keyword>
<reference evidence="2 3" key="1">
    <citation type="journal article" date="2013" name="Genome Announc.">
        <title>Draft Genome Sequence of the Lignocellulose Decomposer Thermobifida fusca Strain TM51.</title>
        <authorList>
            <person name="Toth A."/>
            <person name="Barna T."/>
            <person name="Nagy I."/>
            <person name="Horvath B."/>
            <person name="Nagy I."/>
            <person name="Tancsics A."/>
            <person name="Kriszt B."/>
            <person name="Baka E."/>
            <person name="Fekete C."/>
            <person name="Kukolya J."/>
        </authorList>
    </citation>
    <scope>NUCLEOTIDE SEQUENCE [LARGE SCALE GENOMIC DNA]</scope>
    <source>
        <strain evidence="2 3">TM51</strain>
    </source>
</reference>
<proteinExistence type="predicted"/>
<evidence type="ECO:0000313" key="3">
    <source>
        <dbReference type="Proteomes" id="UP000014184"/>
    </source>
</evidence>
<evidence type="ECO:0000313" key="2">
    <source>
        <dbReference type="EMBL" id="EOR71106.1"/>
    </source>
</evidence>
<dbReference type="AlphaFoldDB" id="A0A9P2TBA5"/>
<evidence type="ECO:0000256" key="1">
    <source>
        <dbReference type="SAM" id="Phobius"/>
    </source>
</evidence>
<protein>
    <submittedName>
        <fullName evidence="2">Uncharacterized protein</fullName>
    </submittedName>
</protein>
<dbReference type="RefSeq" id="WP_011292276.1">
    <property type="nucleotide sequence ID" value="NZ_AOSG01000051.1"/>
</dbReference>
<gene>
    <name evidence="2" type="ORF">TM51_09536</name>
</gene>